<protein>
    <submittedName>
        <fullName evidence="1">Uncharacterized protein</fullName>
    </submittedName>
</protein>
<name>A0A080LYP5_9PROT</name>
<comment type="caution">
    <text evidence="1">The sequence shown here is derived from an EMBL/GenBank/DDBJ whole genome shotgun (WGS) entry which is preliminary data.</text>
</comment>
<evidence type="ECO:0000313" key="2">
    <source>
        <dbReference type="Proteomes" id="UP000020077"/>
    </source>
</evidence>
<organism evidence="1 2">
    <name type="scientific">Candidatus Accumulibacter phosphatis</name>
    <dbReference type="NCBI Taxonomy" id="327160"/>
    <lineage>
        <taxon>Bacteria</taxon>
        <taxon>Pseudomonadati</taxon>
        <taxon>Pseudomonadota</taxon>
        <taxon>Betaproteobacteria</taxon>
        <taxon>Candidatus Accumulibacter</taxon>
    </lineage>
</organism>
<dbReference type="AlphaFoldDB" id="A0A080LYP5"/>
<proteinExistence type="predicted"/>
<gene>
    <name evidence="1" type="ORF">AW09_001729</name>
</gene>
<dbReference type="Proteomes" id="UP000020077">
    <property type="component" value="Unassembled WGS sequence"/>
</dbReference>
<sequence>MPLRPLASLLGGKALIMPEFETDRFVGLRTSLSHPSSRTGEALTWPKVSLIDGERCSGLRTWLLPRQDRSRVDQEEVPRNQGQMIPLGPAHRLRPYILRVAALSNTSATVCCFNQRTTYYFLQLINGLPQWIREGASEHAAKSLNLTLASLAQVSDTIGRPLSKTSIVRIGSKVSIQQVGKRTSKNALVYTNVTVRNSHCRAKRDQRPF</sequence>
<reference evidence="1 2" key="1">
    <citation type="submission" date="2014-02" db="EMBL/GenBank/DDBJ databases">
        <title>Expanding our view of genomic diversity in Candidatus Accumulibacter clades.</title>
        <authorList>
            <person name="Skennerton C.T."/>
            <person name="Barr J.J."/>
            <person name="Slater F.R."/>
            <person name="Bond P.L."/>
            <person name="Tyson G.W."/>
        </authorList>
    </citation>
    <scope>NUCLEOTIDE SEQUENCE [LARGE SCALE GENOMIC DNA]</scope>
    <source>
        <strain evidence="2">BA-91</strain>
    </source>
</reference>
<dbReference type="EMBL" id="JDVG02000294">
    <property type="protein sequence ID" value="KFB73050.1"/>
    <property type="molecule type" value="Genomic_DNA"/>
</dbReference>
<evidence type="ECO:0000313" key="1">
    <source>
        <dbReference type="EMBL" id="KFB73050.1"/>
    </source>
</evidence>
<accession>A0A080LYP5</accession>